<reference evidence="1" key="1">
    <citation type="journal article" date="2022" name="bioRxiv">
        <title>Population genetic analysis of Ophidiomyces ophidiicola, the causative agent of snake fungal disease, indicates recent introductions to the USA.</title>
        <authorList>
            <person name="Ladner J.T."/>
            <person name="Palmer J.M."/>
            <person name="Ettinger C.L."/>
            <person name="Stajich J.E."/>
            <person name="Farrell T.M."/>
            <person name="Glorioso B.M."/>
            <person name="Lawson B."/>
            <person name="Price S.J."/>
            <person name="Stengle A.G."/>
            <person name="Grear D.A."/>
            <person name="Lorch J.M."/>
        </authorList>
    </citation>
    <scope>NUCLEOTIDE SEQUENCE</scope>
    <source>
        <strain evidence="1">NWHC 24266-5</strain>
    </source>
</reference>
<sequence length="872" mass="98522">MPNIENLQHLISNHPVIDSHCHNILSQISVTNYDQYPLESLTSEANGEALSSHATETIAHQRAVGQLAKFYNCDQNWEAIKIARQREIKEDYEGLVKRCLAGTHALLIDDGLTDDQDTESVSWHDSLLPGIANRLLRIEAVAAKQMEQYAEKIRSALHADTFRSSPPLPFDLGYFQEEFKHAVIGALDDPSIAGFKSVICYRTGLKNIEPPSQEQLIDSFAAQLNSIIHHGNSRIYTKALNDYLVRTTLQCIQERCGTETIKPIQFHTGLGDADITLELSNPAQLQSLIEEFPNVDFVLLHSSYPYTREAGYLASMYKNVYLDLSLVFPVLSRDGQLSILRQSLELAPTSKILWSTDGHFHPETYWLSNRQFREALNVILVEYVERNDFTVSKAMGAAKDIMFRNSNQLYQLNQTLTYEEQGSFQAFKLPVTPSSNISILELFLKMNCHVEFIWVLLVDYTATVRVRMFPCREFSRLIQKQRRAGIAMALLNMLQNDSIVPPNPLSAGEFYLIPDLNTLNINLGIRSNSATVMTFWETQDGKPQEGCPRTILQNLTLRFEKEFGLKLLCGFEIEVVFMKKFMSNDGQCVYEPWLSNHSWSNMTSDTRQALPLIEEIVHELAKIHIYIEQFHSESSPGQLEFILPPASPLTAADTLIKARQTIVHLAEKHDLRATLYPRPFSSAAGTAAHVHISINPATKEEFFLAGLLKHFPAVLPFTFPQDASYERVKEGIWAGGVWVAWGQQNRETPIRRIDPGHWEIKSMDGLANPYLGVAALLAAGYLGLKSSTKLEIRNCTADPATLSPAQREKLAIQTPLPSSLNSALDALEADLDIQDVLGTGWVKRYIGVRRGEQNMLNMMNENERRKWLITRY</sequence>
<evidence type="ECO:0000313" key="1">
    <source>
        <dbReference type="EMBL" id="KAI2384596.1"/>
    </source>
</evidence>
<accession>A0ACB8UTK2</accession>
<proteinExistence type="predicted"/>
<comment type="caution">
    <text evidence="1">The sequence shown here is derived from an EMBL/GenBank/DDBJ whole genome shotgun (WGS) entry which is preliminary data.</text>
</comment>
<name>A0ACB8UTK2_9EURO</name>
<gene>
    <name evidence="1" type="ORF">LOY88_004548</name>
</gene>
<protein>
    <submittedName>
        <fullName evidence="1">Uncharacterized protein</fullName>
    </submittedName>
</protein>
<dbReference type="EMBL" id="JALBCA010000070">
    <property type="protein sequence ID" value="KAI2384596.1"/>
    <property type="molecule type" value="Genomic_DNA"/>
</dbReference>
<organism evidence="1">
    <name type="scientific">Ophidiomyces ophidiicola</name>
    <dbReference type="NCBI Taxonomy" id="1387563"/>
    <lineage>
        <taxon>Eukaryota</taxon>
        <taxon>Fungi</taxon>
        <taxon>Dikarya</taxon>
        <taxon>Ascomycota</taxon>
        <taxon>Pezizomycotina</taxon>
        <taxon>Eurotiomycetes</taxon>
        <taxon>Eurotiomycetidae</taxon>
        <taxon>Onygenales</taxon>
        <taxon>Onygenaceae</taxon>
        <taxon>Ophidiomyces</taxon>
    </lineage>
</organism>